<name>A0A9D0Z6C1_9FIRM</name>
<evidence type="ECO:0000313" key="3">
    <source>
        <dbReference type="Proteomes" id="UP000886874"/>
    </source>
</evidence>
<proteinExistence type="predicted"/>
<reference evidence="2" key="1">
    <citation type="submission" date="2020-10" db="EMBL/GenBank/DDBJ databases">
        <authorList>
            <person name="Gilroy R."/>
        </authorList>
    </citation>
    <scope>NUCLEOTIDE SEQUENCE</scope>
    <source>
        <strain evidence="2">ChiSjej2B20-13462</strain>
    </source>
</reference>
<feature type="signal peptide" evidence="1">
    <location>
        <begin position="1"/>
        <end position="22"/>
    </location>
</feature>
<keyword evidence="1" id="KW-0732">Signal</keyword>
<dbReference type="EMBL" id="DVFN01000089">
    <property type="protein sequence ID" value="HIQ69848.1"/>
    <property type="molecule type" value="Genomic_DNA"/>
</dbReference>
<protein>
    <recommendedName>
        <fullName evidence="4">Lipoprotein</fullName>
    </recommendedName>
</protein>
<gene>
    <name evidence="2" type="ORF">IAA67_05930</name>
</gene>
<comment type="caution">
    <text evidence="2">The sequence shown here is derived from an EMBL/GenBank/DDBJ whole genome shotgun (WGS) entry which is preliminary data.</text>
</comment>
<organism evidence="2 3">
    <name type="scientific">Candidatus Avoscillospira stercorigallinarum</name>
    <dbReference type="NCBI Taxonomy" id="2840708"/>
    <lineage>
        <taxon>Bacteria</taxon>
        <taxon>Bacillati</taxon>
        <taxon>Bacillota</taxon>
        <taxon>Clostridia</taxon>
        <taxon>Eubacteriales</taxon>
        <taxon>Oscillospiraceae</taxon>
        <taxon>Oscillospiraceae incertae sedis</taxon>
        <taxon>Candidatus Avoscillospira</taxon>
    </lineage>
</organism>
<accession>A0A9D0Z6C1</accession>
<evidence type="ECO:0008006" key="4">
    <source>
        <dbReference type="Google" id="ProtNLM"/>
    </source>
</evidence>
<dbReference type="Proteomes" id="UP000886874">
    <property type="component" value="Unassembled WGS sequence"/>
</dbReference>
<evidence type="ECO:0000256" key="1">
    <source>
        <dbReference type="SAM" id="SignalP"/>
    </source>
</evidence>
<feature type="chain" id="PRO_5038887320" description="Lipoprotein" evidence="1">
    <location>
        <begin position="23"/>
        <end position="164"/>
    </location>
</feature>
<dbReference type="AlphaFoldDB" id="A0A9D0Z6C1"/>
<evidence type="ECO:0000313" key="2">
    <source>
        <dbReference type="EMBL" id="HIQ69848.1"/>
    </source>
</evidence>
<sequence>MKKWIVISALLALLLAGCGGKAAPVDPALTIDGVTFTPESAVADVLETLGEDYEYYEAISCVYDGMDKTYSYGDVTLYTYPDGETDRLMELYCTGGSVSAGDVTIGSTAEDVKAAFGSGYTEAGSVLTYALEPESEQNTPASLYFELEDGKVCAIAMTAEHRAE</sequence>
<reference evidence="2" key="2">
    <citation type="journal article" date="2021" name="PeerJ">
        <title>Extensive microbial diversity within the chicken gut microbiome revealed by metagenomics and culture.</title>
        <authorList>
            <person name="Gilroy R."/>
            <person name="Ravi A."/>
            <person name="Getino M."/>
            <person name="Pursley I."/>
            <person name="Horton D.L."/>
            <person name="Alikhan N.F."/>
            <person name="Baker D."/>
            <person name="Gharbi K."/>
            <person name="Hall N."/>
            <person name="Watson M."/>
            <person name="Adriaenssens E.M."/>
            <person name="Foster-Nyarko E."/>
            <person name="Jarju S."/>
            <person name="Secka A."/>
            <person name="Antonio M."/>
            <person name="Oren A."/>
            <person name="Chaudhuri R.R."/>
            <person name="La Ragione R."/>
            <person name="Hildebrand F."/>
            <person name="Pallen M.J."/>
        </authorList>
    </citation>
    <scope>NUCLEOTIDE SEQUENCE</scope>
    <source>
        <strain evidence="2">ChiSjej2B20-13462</strain>
    </source>
</reference>
<dbReference type="PROSITE" id="PS51257">
    <property type="entry name" value="PROKAR_LIPOPROTEIN"/>
    <property type="match status" value="1"/>
</dbReference>